<sequence length="149" mass="16906">MDEAHCIGGPDFRPAYRRFGRARYYTGMDVPYIACTATCHDATLVDITLREPPFLGHRRQSSLPHAHPTKPRQPGARRAQHVSKNACQQYAEDTIPKCLFYFNSLRVPWRGHHPQDTHLRNCVYPFSSINTEKSKARCWAGLADGLSAP</sequence>
<dbReference type="SUPFAM" id="SSF52540">
    <property type="entry name" value="P-loop containing nucleoside triphosphate hydrolases"/>
    <property type="match status" value="1"/>
</dbReference>
<name>A0AAD6YFZ6_9AGAR</name>
<evidence type="ECO:0008006" key="4">
    <source>
        <dbReference type="Google" id="ProtNLM"/>
    </source>
</evidence>
<dbReference type="EMBL" id="JARJCW010000026">
    <property type="protein sequence ID" value="KAJ7211331.1"/>
    <property type="molecule type" value="Genomic_DNA"/>
</dbReference>
<feature type="region of interest" description="Disordered" evidence="1">
    <location>
        <begin position="56"/>
        <end position="80"/>
    </location>
</feature>
<evidence type="ECO:0000256" key="1">
    <source>
        <dbReference type="SAM" id="MobiDB-lite"/>
    </source>
</evidence>
<accession>A0AAD6YFZ6</accession>
<dbReference type="InterPro" id="IPR027417">
    <property type="entry name" value="P-loop_NTPase"/>
</dbReference>
<dbReference type="AlphaFoldDB" id="A0AAD6YFZ6"/>
<proteinExistence type="predicted"/>
<organism evidence="2 3">
    <name type="scientific">Mycena pura</name>
    <dbReference type="NCBI Taxonomy" id="153505"/>
    <lineage>
        <taxon>Eukaryota</taxon>
        <taxon>Fungi</taxon>
        <taxon>Dikarya</taxon>
        <taxon>Basidiomycota</taxon>
        <taxon>Agaricomycotina</taxon>
        <taxon>Agaricomycetes</taxon>
        <taxon>Agaricomycetidae</taxon>
        <taxon>Agaricales</taxon>
        <taxon>Marasmiineae</taxon>
        <taxon>Mycenaceae</taxon>
        <taxon>Mycena</taxon>
    </lineage>
</organism>
<comment type="caution">
    <text evidence="2">The sequence shown here is derived from an EMBL/GenBank/DDBJ whole genome shotgun (WGS) entry which is preliminary data.</text>
</comment>
<reference evidence="2" key="1">
    <citation type="submission" date="2023-03" db="EMBL/GenBank/DDBJ databases">
        <title>Massive genome expansion in bonnet fungi (Mycena s.s.) driven by repeated elements and novel gene families across ecological guilds.</title>
        <authorList>
            <consortium name="Lawrence Berkeley National Laboratory"/>
            <person name="Harder C.B."/>
            <person name="Miyauchi S."/>
            <person name="Viragh M."/>
            <person name="Kuo A."/>
            <person name="Thoen E."/>
            <person name="Andreopoulos B."/>
            <person name="Lu D."/>
            <person name="Skrede I."/>
            <person name="Drula E."/>
            <person name="Henrissat B."/>
            <person name="Morin E."/>
            <person name="Kohler A."/>
            <person name="Barry K."/>
            <person name="LaButti K."/>
            <person name="Morin E."/>
            <person name="Salamov A."/>
            <person name="Lipzen A."/>
            <person name="Mereny Z."/>
            <person name="Hegedus B."/>
            <person name="Baldrian P."/>
            <person name="Stursova M."/>
            <person name="Weitz H."/>
            <person name="Taylor A."/>
            <person name="Grigoriev I.V."/>
            <person name="Nagy L.G."/>
            <person name="Martin F."/>
            <person name="Kauserud H."/>
        </authorList>
    </citation>
    <scope>NUCLEOTIDE SEQUENCE</scope>
    <source>
        <strain evidence="2">9144</strain>
    </source>
</reference>
<gene>
    <name evidence="2" type="ORF">GGX14DRAFT_565199</name>
</gene>
<protein>
    <recommendedName>
        <fullName evidence="4">Helicase ATP-binding domain-containing protein</fullName>
    </recommendedName>
</protein>
<evidence type="ECO:0000313" key="2">
    <source>
        <dbReference type="EMBL" id="KAJ7211331.1"/>
    </source>
</evidence>
<evidence type="ECO:0000313" key="3">
    <source>
        <dbReference type="Proteomes" id="UP001219525"/>
    </source>
</evidence>
<dbReference type="Gene3D" id="3.40.50.300">
    <property type="entry name" value="P-loop containing nucleotide triphosphate hydrolases"/>
    <property type="match status" value="1"/>
</dbReference>
<dbReference type="Proteomes" id="UP001219525">
    <property type="component" value="Unassembled WGS sequence"/>
</dbReference>
<keyword evidence="3" id="KW-1185">Reference proteome</keyword>